<dbReference type="GO" id="GO:0005737">
    <property type="term" value="C:cytoplasm"/>
    <property type="evidence" value="ECO:0007669"/>
    <property type="project" value="TreeGrafter"/>
</dbReference>
<keyword evidence="1" id="KW-0175">Coiled coil</keyword>
<dbReference type="EMBL" id="KV875095">
    <property type="protein sequence ID" value="OIW32320.1"/>
    <property type="molecule type" value="Genomic_DNA"/>
</dbReference>
<evidence type="ECO:0008006" key="5">
    <source>
        <dbReference type="Google" id="ProtNLM"/>
    </source>
</evidence>
<dbReference type="GO" id="GO:0016460">
    <property type="term" value="C:myosin II complex"/>
    <property type="evidence" value="ECO:0007669"/>
    <property type="project" value="TreeGrafter"/>
</dbReference>
<dbReference type="OrthoDB" id="5421041at2759"/>
<sequence length="684" mass="76818">VDSVVRAIQTLTTDANYKLVSDVFTEVMFLKDQNRSLKTAKRELLEEYRSFRNELEDEEKKLKDERNVLETKVEEKDRQIIELDSTKTQLTEAKHLLELQVQDKDNEIATLAEAKAGLESEKTSLESKLAEKEAELAELNVAKSTLTEESAALQSTVEDKIKELAMLGEEKAALEASLAEKAKETEELTEDKTKLTEQILALEAAVAEKDSELELLQAEKTANEEMREGLESKVSEKEQEISELQDVKTNLESNLAELSAAKEKLEIELVGANTTIEEHTKQAEANKEEISTLKTTVEERIAELTSVKDELGQMITTAEEAKTRGDTLKIELEEMSAKADENKNSRLNELDSYRVSLRSETEDTYVQILDTIWTSIASLVETQFRQDLDHSVLTDESCWANLRQSEYLKHARQIPLPQSNSPAAKQMRVAAVLAVLSRALHRYIFQPVYLTEIGAGDEGIVNMLRAIACDNATREEHTRATLLAMLPDKQKAAAAKRVATVVREVSWSVQHLLSALQYEEFCTGLEMACKLACVQWMRIQMAQMKIEPYFGPPHYDFDWQILPLPAFEGTDEGVHLHGDDQEGAAVVDDIDDVVVEIGRPEDQTSFRSSPRPMNDYDGDSEVGPDEIMLVVWPSMCALENGELESITQGLVISKDQVRAALDEVRGRGRQRPMTKRARTLSMPG</sequence>
<reference evidence="3 4" key="1">
    <citation type="submission" date="2016-10" db="EMBL/GenBank/DDBJ databases">
        <title>Draft genome sequence of Coniochaeta ligniaria NRRL30616, a lignocellulolytic fungus for bioabatement of inhibitors in plant biomass hydrolysates.</title>
        <authorList>
            <consortium name="DOE Joint Genome Institute"/>
            <person name="Jimenez D.J."/>
            <person name="Hector R.E."/>
            <person name="Riley R."/>
            <person name="Sun H."/>
            <person name="Grigoriev I.V."/>
            <person name="Van Elsas J.D."/>
            <person name="Nichols N.N."/>
        </authorList>
    </citation>
    <scope>NUCLEOTIDE SEQUENCE [LARGE SCALE GENOMIC DNA]</scope>
    <source>
        <strain evidence="3 4">NRRL 30616</strain>
    </source>
</reference>
<dbReference type="STRING" id="1408157.A0A1J7JQV0"/>
<dbReference type="AlphaFoldDB" id="A0A1J7JQV0"/>
<keyword evidence="4" id="KW-1185">Reference proteome</keyword>
<proteinExistence type="predicted"/>
<accession>A0A1J7JQV0</accession>
<dbReference type="SUPFAM" id="SSF90257">
    <property type="entry name" value="Myosin rod fragments"/>
    <property type="match status" value="1"/>
</dbReference>
<organism evidence="3 4">
    <name type="scientific">Coniochaeta ligniaria NRRL 30616</name>
    <dbReference type="NCBI Taxonomy" id="1408157"/>
    <lineage>
        <taxon>Eukaryota</taxon>
        <taxon>Fungi</taxon>
        <taxon>Dikarya</taxon>
        <taxon>Ascomycota</taxon>
        <taxon>Pezizomycotina</taxon>
        <taxon>Sordariomycetes</taxon>
        <taxon>Sordariomycetidae</taxon>
        <taxon>Coniochaetales</taxon>
        <taxon>Coniochaetaceae</taxon>
        <taxon>Coniochaeta</taxon>
    </lineage>
</organism>
<feature type="non-terminal residue" evidence="3">
    <location>
        <position position="684"/>
    </location>
</feature>
<dbReference type="GO" id="GO:0051015">
    <property type="term" value="F:actin filament binding"/>
    <property type="evidence" value="ECO:0007669"/>
    <property type="project" value="TreeGrafter"/>
</dbReference>
<dbReference type="InParanoid" id="A0A1J7JQV0"/>
<evidence type="ECO:0000313" key="3">
    <source>
        <dbReference type="EMBL" id="OIW32320.1"/>
    </source>
</evidence>
<feature type="coiled-coil region" evidence="1">
    <location>
        <begin position="27"/>
        <end position="338"/>
    </location>
</feature>
<feature type="compositionally biased region" description="Basic residues" evidence="2">
    <location>
        <begin position="667"/>
        <end position="678"/>
    </location>
</feature>
<protein>
    <recommendedName>
        <fullName evidence="5">Mei5 protein</fullName>
    </recommendedName>
</protein>
<evidence type="ECO:0000256" key="1">
    <source>
        <dbReference type="SAM" id="Coils"/>
    </source>
</evidence>
<dbReference type="PANTHER" id="PTHR45615:SF40">
    <property type="entry name" value="MYOSIN HEAVY CHAIN, NON-MUSCLE"/>
    <property type="match status" value="1"/>
</dbReference>
<feature type="region of interest" description="Disordered" evidence="2">
    <location>
        <begin position="665"/>
        <end position="684"/>
    </location>
</feature>
<name>A0A1J7JQV0_9PEZI</name>
<evidence type="ECO:0000256" key="2">
    <source>
        <dbReference type="SAM" id="MobiDB-lite"/>
    </source>
</evidence>
<dbReference type="GO" id="GO:0000146">
    <property type="term" value="F:microfilament motor activity"/>
    <property type="evidence" value="ECO:0007669"/>
    <property type="project" value="TreeGrafter"/>
</dbReference>
<gene>
    <name evidence="3" type="ORF">CONLIGDRAFT_553046</name>
</gene>
<dbReference type="GO" id="GO:0032982">
    <property type="term" value="C:myosin filament"/>
    <property type="evidence" value="ECO:0007669"/>
    <property type="project" value="TreeGrafter"/>
</dbReference>
<feature type="non-terminal residue" evidence="3">
    <location>
        <position position="1"/>
    </location>
</feature>
<evidence type="ECO:0000313" key="4">
    <source>
        <dbReference type="Proteomes" id="UP000182658"/>
    </source>
</evidence>
<dbReference type="PANTHER" id="PTHR45615">
    <property type="entry name" value="MYOSIN HEAVY CHAIN, NON-MUSCLE"/>
    <property type="match status" value="1"/>
</dbReference>
<dbReference type="Proteomes" id="UP000182658">
    <property type="component" value="Unassembled WGS sequence"/>
</dbReference>